<dbReference type="GeneID" id="82156448"/>
<reference evidence="2 3" key="1">
    <citation type="submission" date="2020-05" db="EMBL/GenBank/DDBJ databases">
        <title>Distinct polysaccharide utilization as determinants for interspecies competition between intestinal Prevotella spp.</title>
        <authorList>
            <person name="Galvez E.J.C."/>
            <person name="Iljazovic A."/>
            <person name="Strowig T."/>
        </authorList>
    </citation>
    <scope>NUCLEOTIDE SEQUENCE [LARGE SCALE GENOMIC DNA]</scope>
    <source>
        <strain evidence="2 3">PROD</strain>
    </source>
</reference>
<comment type="caution">
    <text evidence="2">The sequence shown here is derived from an EMBL/GenBank/DDBJ whole genome shotgun (WGS) entry which is preliminary data.</text>
</comment>
<dbReference type="Proteomes" id="UP001193734">
    <property type="component" value="Unassembled WGS sequence"/>
</dbReference>
<organism evidence="2 3">
    <name type="scientific">Xylanibacter rodentium</name>
    <dbReference type="NCBI Taxonomy" id="2736289"/>
    <lineage>
        <taxon>Bacteria</taxon>
        <taxon>Pseudomonadati</taxon>
        <taxon>Bacteroidota</taxon>
        <taxon>Bacteroidia</taxon>
        <taxon>Bacteroidales</taxon>
        <taxon>Prevotellaceae</taxon>
        <taxon>Xylanibacter</taxon>
    </lineage>
</organism>
<protein>
    <submittedName>
        <fullName evidence="2">Uncharacterized protein</fullName>
    </submittedName>
</protein>
<feature type="transmembrane region" description="Helical" evidence="1">
    <location>
        <begin position="27"/>
        <end position="49"/>
    </location>
</feature>
<keyword evidence="3" id="KW-1185">Reference proteome</keyword>
<evidence type="ECO:0000313" key="2">
    <source>
        <dbReference type="EMBL" id="NPE13034.1"/>
    </source>
</evidence>
<dbReference type="EMBL" id="JABKKE010000001">
    <property type="protein sequence ID" value="NPE13034.1"/>
    <property type="molecule type" value="Genomic_DNA"/>
</dbReference>
<evidence type="ECO:0000256" key="1">
    <source>
        <dbReference type="SAM" id="Phobius"/>
    </source>
</evidence>
<evidence type="ECO:0000313" key="3">
    <source>
        <dbReference type="Proteomes" id="UP001193734"/>
    </source>
</evidence>
<keyword evidence="1" id="KW-1133">Transmembrane helix</keyword>
<accession>A0ABX2AQP9</accession>
<name>A0ABX2AQP9_9BACT</name>
<gene>
    <name evidence="2" type="ORF">HPS55_01590</name>
</gene>
<keyword evidence="1" id="KW-0472">Membrane</keyword>
<proteinExistence type="predicted"/>
<dbReference type="RefSeq" id="WP_172174003.1">
    <property type="nucleotide sequence ID" value="NZ_CASGIA010000003.1"/>
</dbReference>
<keyword evidence="1" id="KW-0812">Transmembrane</keyword>
<sequence>MRRGDDASEFKRQSMNAIKRRTILKKVTFISMMIIAFFMAIAVVLAYTIE</sequence>